<dbReference type="RefSeq" id="WP_184090909.1">
    <property type="nucleotide sequence ID" value="NZ_AP023367.1"/>
</dbReference>
<protein>
    <submittedName>
        <fullName evidence="4">Uncharacterized protein</fullName>
    </submittedName>
</protein>
<accession>A0A6S6R1Y2</accession>
<dbReference type="InterPro" id="IPR058506">
    <property type="entry name" value="DUF8193"/>
</dbReference>
<dbReference type="Pfam" id="PF26613">
    <property type="entry name" value="DUF8193"/>
    <property type="match status" value="1"/>
</dbReference>
<dbReference type="Pfam" id="PF26615">
    <property type="entry name" value="DUF8195"/>
    <property type="match status" value="1"/>
</dbReference>
<dbReference type="InterPro" id="IPR058507">
    <property type="entry name" value="DUF8194"/>
</dbReference>
<evidence type="ECO:0000259" key="2">
    <source>
        <dbReference type="Pfam" id="PF26614"/>
    </source>
</evidence>
<reference evidence="4 5" key="1">
    <citation type="journal article" date="2016" name="Int. J. Syst. Evol. Microbiol.">
        <title>Descriptions of Anaerotaenia torta gen. nov., sp. nov. and Anaerocolumna cellulosilytica gen. nov., sp. nov. isolated from a methanogenic reactor of cattle waste.</title>
        <authorList>
            <person name="Uek A."/>
            <person name="Ohtaki Y."/>
            <person name="Kaku N."/>
            <person name="Ueki K."/>
        </authorList>
    </citation>
    <scope>NUCLEOTIDE SEQUENCE [LARGE SCALE GENOMIC DNA]</scope>
    <source>
        <strain evidence="4 5">SN021</strain>
    </source>
</reference>
<keyword evidence="5" id="KW-1185">Reference proteome</keyword>
<evidence type="ECO:0000313" key="5">
    <source>
        <dbReference type="Proteomes" id="UP000515561"/>
    </source>
</evidence>
<dbReference type="InterPro" id="IPR058508">
    <property type="entry name" value="DUF8195"/>
</dbReference>
<dbReference type="KEGG" id="acel:acsn021_11240"/>
<dbReference type="AlphaFoldDB" id="A0A6S6R1Y2"/>
<feature type="domain" description="DUF8195" evidence="3">
    <location>
        <begin position="384"/>
        <end position="612"/>
    </location>
</feature>
<evidence type="ECO:0000259" key="3">
    <source>
        <dbReference type="Pfam" id="PF26615"/>
    </source>
</evidence>
<dbReference type="EMBL" id="AP023367">
    <property type="protein sequence ID" value="BCJ93555.1"/>
    <property type="molecule type" value="Genomic_DNA"/>
</dbReference>
<gene>
    <name evidence="4" type="ORF">acsn021_11240</name>
</gene>
<organism evidence="4 5">
    <name type="scientific">Anaerocolumna cellulosilytica</name>
    <dbReference type="NCBI Taxonomy" id="433286"/>
    <lineage>
        <taxon>Bacteria</taxon>
        <taxon>Bacillati</taxon>
        <taxon>Bacillota</taxon>
        <taxon>Clostridia</taxon>
        <taxon>Lachnospirales</taxon>
        <taxon>Lachnospiraceae</taxon>
        <taxon>Anaerocolumna</taxon>
    </lineage>
</organism>
<feature type="domain" description="DUF8193" evidence="1">
    <location>
        <begin position="28"/>
        <end position="269"/>
    </location>
</feature>
<dbReference type="Proteomes" id="UP000515561">
    <property type="component" value="Chromosome"/>
</dbReference>
<dbReference type="Pfam" id="PF26614">
    <property type="entry name" value="DUF8194"/>
    <property type="match status" value="1"/>
</dbReference>
<proteinExistence type="predicted"/>
<sequence>MRFKDLLITLILLFFISITLPATMVYADPNMDGGGSGGGTQNGSNENFYSSGDDGVRITIIDVRTGRRAEGTRTIDYSKRDKTNKTVIHFGKHSKLEYMGVAGYAASMQLMQSSQDYVTDSSGRTVAFNVSELPIIVSSSSGNSDIDEIKDYFNNEDRLRKISSRAGISYDEMINGNYKLIIEPVIYLTFKSMYMAMTAHEAAKLDMALGGTETSGGELRAKFVSFSHKNLPLSIFLKKKELGVKRWTGSKNERVHNGKILEYLGIGILSFEAEGTDVDVGSGTYNYRPNTDVITAVEVSVGSGGNGATSDNPISVQFSGDLVPTTSVTGIVIPPGGSRLVWFKWKTPDLAELTKSKINVSITGGASTTSSSVIDITIKPIVEKEPPNPTADDKKKSNWNDNNLPVFPKIMELKSYAAPKKSASWHTYTCTKKSVWTGEYETDSQGNYLVDSEGYRYKIYETVYEFDTNTYTASLVNTTAKITPDITVKKANPNNSYIKSGYGIELAVNSRVNGSPSTTTGIQHAVVYFPEFKYVSYRRIGKLPSAGLNATINFPVNQYSILDNKVHFLPIWFPDKEYKVYIETLDAWTPAGMLCDYTTASITVKGSMWDDYHIGVIPSYR</sequence>
<name>A0A6S6R1Y2_9FIRM</name>
<feature type="domain" description="DUF8194" evidence="2">
    <location>
        <begin position="284"/>
        <end position="378"/>
    </location>
</feature>
<evidence type="ECO:0000313" key="4">
    <source>
        <dbReference type="EMBL" id="BCJ93555.1"/>
    </source>
</evidence>
<evidence type="ECO:0000259" key="1">
    <source>
        <dbReference type="Pfam" id="PF26613"/>
    </source>
</evidence>